<sequence length="343" mass="38915">MSIIKKLHKMVPTSGKVLAFFIPLVLWGLWWAYSGMGYMFSTTEWPEISSPVRTEIVEVKAHPAFNNPDASDSSKEELENLKGRVLVLAIVSRLEAELADGWTPQYLFVNPKSHFDNAVNRKLGVLTATTLLQKFFSTTMAKYGSMDPENPWMQEARERDFTYGPRTWGFFERSSSSAYDDGVANVHKYADKLIGMKVDSKQKKDTRAIVNIKASEIYEMLTFILSKNFIDVPLGWLSAPGDSLTGSELDDRVYFAQGMTLVLRDVITVLKELYPEKITNVDKGGTQNLEEAMVAMNKICTFNPAVVLRGKEDSMFADHRGKMARYMFTVRERLLDVSETIRR</sequence>
<dbReference type="EMBL" id="FNGA01000003">
    <property type="protein sequence ID" value="SDL09644.1"/>
    <property type="molecule type" value="Genomic_DNA"/>
</dbReference>
<organism evidence="1 2">
    <name type="scientific">Maridesulfovibrio ferrireducens</name>
    <dbReference type="NCBI Taxonomy" id="246191"/>
    <lineage>
        <taxon>Bacteria</taxon>
        <taxon>Pseudomonadati</taxon>
        <taxon>Thermodesulfobacteriota</taxon>
        <taxon>Desulfovibrionia</taxon>
        <taxon>Desulfovibrionales</taxon>
        <taxon>Desulfovibrionaceae</taxon>
        <taxon>Maridesulfovibrio</taxon>
    </lineage>
</organism>
<evidence type="ECO:0000313" key="1">
    <source>
        <dbReference type="EMBL" id="SDL09644.1"/>
    </source>
</evidence>
<name>A0A1G9HA38_9BACT</name>
<dbReference type="RefSeq" id="WP_092160804.1">
    <property type="nucleotide sequence ID" value="NZ_FNGA01000003.1"/>
</dbReference>
<dbReference type="Proteomes" id="UP000199053">
    <property type="component" value="Unassembled WGS sequence"/>
</dbReference>
<gene>
    <name evidence="1" type="ORF">SAMN05660337_2065</name>
</gene>
<dbReference type="AlphaFoldDB" id="A0A1G9HA38"/>
<reference evidence="2" key="1">
    <citation type="submission" date="2016-10" db="EMBL/GenBank/DDBJ databases">
        <authorList>
            <person name="Varghese N."/>
            <person name="Submissions S."/>
        </authorList>
    </citation>
    <scope>NUCLEOTIDE SEQUENCE [LARGE SCALE GENOMIC DNA]</scope>
    <source>
        <strain evidence="2">DSM 16995</strain>
    </source>
</reference>
<evidence type="ECO:0000313" key="2">
    <source>
        <dbReference type="Proteomes" id="UP000199053"/>
    </source>
</evidence>
<dbReference type="OrthoDB" id="5443618at2"/>
<accession>A0A1G9HA38</accession>
<keyword evidence="2" id="KW-1185">Reference proteome</keyword>
<proteinExistence type="predicted"/>
<protein>
    <submittedName>
        <fullName evidence="1">Uncharacterized protein</fullName>
    </submittedName>
</protein>